<organism evidence="2 3">
    <name type="scientific">Methylobacterium planeticum</name>
    <dbReference type="NCBI Taxonomy" id="2615211"/>
    <lineage>
        <taxon>Bacteria</taxon>
        <taxon>Pseudomonadati</taxon>
        <taxon>Pseudomonadota</taxon>
        <taxon>Alphaproteobacteria</taxon>
        <taxon>Hyphomicrobiales</taxon>
        <taxon>Methylobacteriaceae</taxon>
        <taxon>Methylobacterium</taxon>
    </lineage>
</organism>
<accession>A0A6N6MXB2</accession>
<dbReference type="Proteomes" id="UP000441523">
    <property type="component" value="Unassembled WGS sequence"/>
</dbReference>
<keyword evidence="1" id="KW-0227">DNA damage</keyword>
<keyword evidence="3" id="KW-1185">Reference proteome</keyword>
<dbReference type="CDD" id="cd03468">
    <property type="entry name" value="PolY_like"/>
    <property type="match status" value="1"/>
</dbReference>
<gene>
    <name evidence="2" type="ORF">F6X51_05020</name>
</gene>
<comment type="caution">
    <text evidence="2">The sequence shown here is derived from an EMBL/GenBank/DDBJ whole genome shotgun (WGS) entry which is preliminary data.</text>
</comment>
<dbReference type="PANTHER" id="PTHR35369">
    <property type="entry name" value="BLR3025 PROTEIN-RELATED"/>
    <property type="match status" value="1"/>
</dbReference>
<proteinExistence type="predicted"/>
<dbReference type="GO" id="GO:0006281">
    <property type="term" value="P:DNA repair"/>
    <property type="evidence" value="ECO:0007669"/>
    <property type="project" value="TreeGrafter"/>
</dbReference>
<sequence length="510" mass="55133">MTRLRRAQAVPDDGTPLAVAAVGPGGLRLTAVDARARALGLRSGEPLGRVRARIGTPLRVHPADPEADAAALVRLCLWAQRYTPCVAPFGSPEGGEGFFLDVEGASHLQGGEAELMADLAGRLSAHAIPARLALADTAGAAFALARHGSGRSIVPPGGCADALRALPIEALRLEAGLVTALKRLGLRRIGALAEAPRAPLARRFGEVLLTRLDQAQGHRPEPLVPIGEATAYGATRGFLDPISQQDTIVACVHRLMREIAPRLAADGLGACSLRLTLHRVDDVMRGLDLGFAEPTRCAEHVARLLRLRLERLGSDLDAGFGFETVRLDVTGTGAMLERQAALSAVAVPEPLALGRLADALRQRTGRRVIRLEPRASHVPERADMLAPWRNRAGRLRPSPEPVTRVTLNWPGPEDGLRPRPLVLFERSEATEVIALAPEGPPERFRWRRRLHRVAHAEGPERIAAEWWHAPAPARDYYVVECEAGRRLWLYRDGAHAPGEPAAWYVHGLFA</sequence>
<evidence type="ECO:0000313" key="3">
    <source>
        <dbReference type="Proteomes" id="UP000441523"/>
    </source>
</evidence>
<evidence type="ECO:0000256" key="1">
    <source>
        <dbReference type="ARBA" id="ARBA00022763"/>
    </source>
</evidence>
<dbReference type="AlphaFoldDB" id="A0A6N6MXB2"/>
<protein>
    <submittedName>
        <fullName evidence="2">DNA polymerase Y family protein</fullName>
    </submittedName>
</protein>
<dbReference type="PANTHER" id="PTHR35369:SF2">
    <property type="entry name" value="BLR3025 PROTEIN"/>
    <property type="match status" value="1"/>
</dbReference>
<dbReference type="SUPFAM" id="SSF56672">
    <property type="entry name" value="DNA/RNA polymerases"/>
    <property type="match status" value="1"/>
</dbReference>
<evidence type="ECO:0000313" key="2">
    <source>
        <dbReference type="EMBL" id="KAB1075366.1"/>
    </source>
</evidence>
<dbReference type="EMBL" id="VZZJ01000003">
    <property type="protein sequence ID" value="KAB1075366.1"/>
    <property type="molecule type" value="Genomic_DNA"/>
</dbReference>
<reference evidence="2 3" key="1">
    <citation type="submission" date="2019-09" db="EMBL/GenBank/DDBJ databases">
        <title>YIM 132548 draft genome.</title>
        <authorList>
            <person name="Jiang L."/>
        </authorList>
    </citation>
    <scope>NUCLEOTIDE SEQUENCE [LARGE SCALE GENOMIC DNA]</scope>
    <source>
        <strain evidence="2 3">YIM 132548</strain>
    </source>
</reference>
<dbReference type="InterPro" id="IPR043502">
    <property type="entry name" value="DNA/RNA_pol_sf"/>
</dbReference>
<dbReference type="InterPro" id="IPR050356">
    <property type="entry name" value="SulA_CellDiv_inhibitor"/>
</dbReference>
<name>A0A6N6MXB2_9HYPH</name>